<dbReference type="PIRSF" id="PIRSF018266">
    <property type="entry name" value="FecR"/>
    <property type="match status" value="1"/>
</dbReference>
<dbReference type="InterPro" id="IPR012373">
    <property type="entry name" value="Ferrdict_sens_TM"/>
</dbReference>
<dbReference type="InterPro" id="IPR006860">
    <property type="entry name" value="FecR"/>
</dbReference>
<dbReference type="PANTHER" id="PTHR30273:SF2">
    <property type="entry name" value="PROTEIN FECR"/>
    <property type="match status" value="1"/>
</dbReference>
<proteinExistence type="predicted"/>
<feature type="domain" description="FecR protein" evidence="1">
    <location>
        <begin position="116"/>
        <end position="211"/>
    </location>
</feature>
<accession>A0A7J5TUN1</accession>
<organism evidence="3 4">
    <name type="scientific">Rudanella paleaurantiibacter</name>
    <dbReference type="NCBI Taxonomy" id="2614655"/>
    <lineage>
        <taxon>Bacteria</taxon>
        <taxon>Pseudomonadati</taxon>
        <taxon>Bacteroidota</taxon>
        <taxon>Cytophagia</taxon>
        <taxon>Cytophagales</taxon>
        <taxon>Cytophagaceae</taxon>
        <taxon>Rudanella</taxon>
    </lineage>
</organism>
<comment type="caution">
    <text evidence="3">The sequence shown here is derived from an EMBL/GenBank/DDBJ whole genome shotgun (WGS) entry which is preliminary data.</text>
</comment>
<dbReference type="AlphaFoldDB" id="A0A7J5TUN1"/>
<evidence type="ECO:0000313" key="4">
    <source>
        <dbReference type="Proteomes" id="UP000488299"/>
    </source>
</evidence>
<dbReference type="RefSeq" id="WP_152126245.1">
    <property type="nucleotide sequence ID" value="NZ_WELI01000010.1"/>
</dbReference>
<dbReference type="GO" id="GO:0016989">
    <property type="term" value="F:sigma factor antagonist activity"/>
    <property type="evidence" value="ECO:0007669"/>
    <property type="project" value="TreeGrafter"/>
</dbReference>
<sequence length="336" mass="37809">MDNPIQPELLQTYLDGRATPLQKQLIRTWLLDPANQEIFYAQLQRREQQQPQLVVDDTEAYARFVTQLAQTAEAQPATPVRVRRWPRLFMGVAASLGLAGLAGLLTLTEPYWNTRTIATEYGEIRSVVLPDGSRVTLNANSALQLPRFGFGRSTRQVSLRGEAEFAVVHTPDAQRFVVTGADGVEVVVLGTEFVMNTRRGTRVVLNRGKVQLRYGRQQRPQTLTMLPGEWVRVRPGTALQRGRSADPVPTEPAWKLFRYDFRQTPLPEVAQLMEDNFGLRVTLAPELADRKLSGQFHARTADDILTALTELFDVRVTQTEKAVRIEPAFADNDSTE</sequence>
<dbReference type="Pfam" id="PF04773">
    <property type="entry name" value="FecR"/>
    <property type="match status" value="1"/>
</dbReference>
<dbReference type="InterPro" id="IPR032508">
    <property type="entry name" value="FecR_C"/>
</dbReference>
<dbReference type="Gene3D" id="2.60.120.1440">
    <property type="match status" value="1"/>
</dbReference>
<dbReference type="EMBL" id="WELI01000010">
    <property type="protein sequence ID" value="KAB7727613.1"/>
    <property type="molecule type" value="Genomic_DNA"/>
</dbReference>
<dbReference type="Pfam" id="PF16344">
    <property type="entry name" value="FecR_C"/>
    <property type="match status" value="1"/>
</dbReference>
<keyword evidence="4" id="KW-1185">Reference proteome</keyword>
<protein>
    <submittedName>
        <fullName evidence="3">DUF4974 domain-containing protein</fullName>
    </submittedName>
</protein>
<evidence type="ECO:0000313" key="3">
    <source>
        <dbReference type="EMBL" id="KAB7727613.1"/>
    </source>
</evidence>
<name>A0A7J5TUN1_9BACT</name>
<dbReference type="PANTHER" id="PTHR30273">
    <property type="entry name" value="PERIPLASMIC SIGNAL SENSOR AND SIGMA FACTOR ACTIVATOR FECR-RELATED"/>
    <property type="match status" value="1"/>
</dbReference>
<dbReference type="Proteomes" id="UP000488299">
    <property type="component" value="Unassembled WGS sequence"/>
</dbReference>
<evidence type="ECO:0000259" key="2">
    <source>
        <dbReference type="Pfam" id="PF16344"/>
    </source>
</evidence>
<feature type="domain" description="Protein FecR C-terminal" evidence="2">
    <location>
        <begin position="259"/>
        <end position="323"/>
    </location>
</feature>
<evidence type="ECO:0000259" key="1">
    <source>
        <dbReference type="Pfam" id="PF04773"/>
    </source>
</evidence>
<gene>
    <name evidence="3" type="ORF">F5984_21345</name>
</gene>
<reference evidence="3 4" key="1">
    <citation type="submission" date="2019-10" db="EMBL/GenBank/DDBJ databases">
        <title>Rudanella paleaurantiibacter sp. nov., isolated from sludge.</title>
        <authorList>
            <person name="Xu S.Q."/>
        </authorList>
    </citation>
    <scope>NUCLEOTIDE SEQUENCE [LARGE SCALE GENOMIC DNA]</scope>
    <source>
        <strain evidence="3 4">HX-22-17</strain>
    </source>
</reference>
<dbReference type="Gene3D" id="3.55.50.30">
    <property type="match status" value="1"/>
</dbReference>